<evidence type="ECO:0000256" key="8">
    <source>
        <dbReference type="ARBA" id="ARBA00023136"/>
    </source>
</evidence>
<sequence>MAQIPAQRMDQRLMQEGRRTRGTLYFGIGLGLAAGLLIILQAFLLAHIVDDVSFHGWNLAAVMPLLWVMLALFVVRAGFSWASELVAFRASARIKTYLRERLLSHLLNLGPVAVAGERSADIASTMMEGVEALEPYFSRYLPQMALVSLIPLAILVFVFPADWISGLILLVAGPLVPFFMVLVGYKAEAINQRQWRKMLLMSAHFLDMVQGLTTLKIFGRAKDEIEIVARISDDYRRTTMAGLRVAFLTSAVLEFFASVSIALVAVSLGARLLEIPPPVTFYTAFFVLLLAPEYFNPLRGLATHYHARMSAIAAARRIFDILDMPLPAQGTQMMAYPDTQSVSLSVRDLHFSYEEGRVALAGINAEFPAGKVTALVGASGAGKSTLASALLGFVQPDSGEILINGRIPLAVLDRESWWRQLAWVPQNPRLFHGTIAENIRIGRPDADMAALREAAKNAHALEFIDALPRGFDTSVGDLGQGLSGGQIQRVALARAFIKNPPLFILDEATASLDMENESLVLDAMQRLIQGRTAIVIAHRLAMAERADHILVMDAGKVVEAGTHDALLAAGGVYARLAAAYRGSMRDLYRLLKLFGPFKFWMLGGAFLALLTILSNFGLLALSGWFLASAALAGLGGYATMNLYNFFLPAAGVRAFATIRVISRWLERIVTHEATFRLLAQLRTWFYTRLEPLAPAGLQDYRSGDILSRLVADIDTLNNFYLRVFTPFLVAGVATLTMAGVFAFFSWRLAIALFLFLAVTGLLLPFLTERLGARSGAEMTGIQSDYRVQVVDGMQGMAELLTYNAGPEILRRTGTLNDALLRRQARMAQIAGFGSAGMGFMGNLAIWVVVVLAIPLVHGKVLGDSDLPLLALGVMGSFEAIAALPLAFQFLGQTRAAARRIFEVADTPLPFPDAPGPAPQVGRPDLELKGLHLRYPGAQRDALAGVDLSVSAGTRVAILGATGAGKSSLANLLLRFYDYQSGHACLGGHELRDFPADNLRAYFAVVSQRSYLFHSTIRDNLLVAKGEAEEDELWAALATAQLAEFVRSQPQGLDTIVGEGGVKLSGGQGRRVAIARAILKDAPWLILDEPTEGLDPVTEMEFLKDLRQIMEGRTVLYITHRLVGLEHMDCVHILDEGRIVESGTYGELLQRDGQLSHFATFRQAIPEVH</sequence>
<dbReference type="PROSITE" id="PS50929">
    <property type="entry name" value="ABC_TM1F"/>
    <property type="match status" value="2"/>
</dbReference>
<dbReference type="RefSeq" id="WP_232027537.1">
    <property type="nucleotide sequence ID" value="NZ_AP018795.1"/>
</dbReference>
<dbReference type="GO" id="GO:0005524">
    <property type="term" value="F:ATP binding"/>
    <property type="evidence" value="ECO:0007669"/>
    <property type="project" value="UniProtKB-KW"/>
</dbReference>
<accession>A0A2Z6IJX3</accession>
<dbReference type="SUPFAM" id="SSF52540">
    <property type="entry name" value="P-loop containing nucleoside triphosphate hydrolases"/>
    <property type="match status" value="2"/>
</dbReference>
<dbReference type="GO" id="GO:0042883">
    <property type="term" value="P:cysteine transport"/>
    <property type="evidence" value="ECO:0007669"/>
    <property type="project" value="InterPro"/>
</dbReference>
<dbReference type="InterPro" id="IPR003593">
    <property type="entry name" value="AAA+_ATPase"/>
</dbReference>
<evidence type="ECO:0000256" key="3">
    <source>
        <dbReference type="ARBA" id="ARBA00022475"/>
    </source>
</evidence>
<feature type="domain" description="ABC transmembrane type-1" evidence="11">
    <location>
        <begin position="26"/>
        <end position="310"/>
    </location>
</feature>
<protein>
    <submittedName>
        <fullName evidence="12">ATP-binding/permease protein CydD</fullName>
    </submittedName>
</protein>
<dbReference type="Gene3D" id="1.20.1560.10">
    <property type="entry name" value="ABC transporter type 1, transmembrane domain"/>
    <property type="match status" value="2"/>
</dbReference>
<evidence type="ECO:0000259" key="11">
    <source>
        <dbReference type="PROSITE" id="PS50929"/>
    </source>
</evidence>
<feature type="transmembrane region" description="Helical" evidence="9">
    <location>
        <begin position="167"/>
        <end position="187"/>
    </location>
</feature>
<dbReference type="InterPro" id="IPR036640">
    <property type="entry name" value="ABC1_TM_sf"/>
</dbReference>
<dbReference type="InterPro" id="IPR011527">
    <property type="entry name" value="ABC1_TM_dom"/>
</dbReference>
<dbReference type="Proteomes" id="UP000280188">
    <property type="component" value="Chromosome"/>
</dbReference>
<feature type="transmembrane region" description="Helical" evidence="9">
    <location>
        <begin position="624"/>
        <end position="643"/>
    </location>
</feature>
<dbReference type="GO" id="GO:0045454">
    <property type="term" value="P:cell redox homeostasis"/>
    <property type="evidence" value="ECO:0007669"/>
    <property type="project" value="InterPro"/>
</dbReference>
<keyword evidence="3" id="KW-1003">Cell membrane</keyword>
<keyword evidence="4 9" id="KW-0812">Transmembrane</keyword>
<dbReference type="NCBIfam" id="TIGR02857">
    <property type="entry name" value="CydD"/>
    <property type="match status" value="1"/>
</dbReference>
<keyword evidence="5" id="KW-0547">Nucleotide-binding</keyword>
<dbReference type="InterPro" id="IPR039421">
    <property type="entry name" value="Type_1_exporter"/>
</dbReference>
<evidence type="ECO:0000256" key="2">
    <source>
        <dbReference type="ARBA" id="ARBA00022448"/>
    </source>
</evidence>
<evidence type="ECO:0000256" key="7">
    <source>
        <dbReference type="ARBA" id="ARBA00022989"/>
    </source>
</evidence>
<dbReference type="GO" id="GO:0005886">
    <property type="term" value="C:plasma membrane"/>
    <property type="evidence" value="ECO:0007669"/>
    <property type="project" value="UniProtKB-SubCell"/>
</dbReference>
<keyword evidence="2" id="KW-0813">Transport</keyword>
<name>A0A2Z6IJX3_ACIFI</name>
<dbReference type="InterPro" id="IPR027417">
    <property type="entry name" value="P-loop_NTPase"/>
</dbReference>
<dbReference type="CDD" id="cd18585">
    <property type="entry name" value="ABC_6TM_CydC"/>
    <property type="match status" value="1"/>
</dbReference>
<feature type="transmembrane region" description="Helical" evidence="9">
    <location>
        <begin position="599"/>
        <end position="618"/>
    </location>
</feature>
<dbReference type="InterPro" id="IPR014223">
    <property type="entry name" value="ABC_CydC/D"/>
</dbReference>
<dbReference type="Pfam" id="PF00664">
    <property type="entry name" value="ABC_membrane"/>
    <property type="match status" value="2"/>
</dbReference>
<dbReference type="GO" id="GO:0140359">
    <property type="term" value="F:ABC-type transporter activity"/>
    <property type="evidence" value="ECO:0007669"/>
    <property type="project" value="InterPro"/>
</dbReference>
<dbReference type="PANTHER" id="PTHR24221:SF590">
    <property type="entry name" value="COMPONENT LINKED WITH THE ASSEMBLY OF CYTOCHROME' TRANSPORT TRANSMEMBRANE ATP-BINDING PROTEIN ABC TRANSPORTER CYDD-RELATED"/>
    <property type="match status" value="1"/>
</dbReference>
<feature type="domain" description="ABC transporter" evidence="10">
    <location>
        <begin position="925"/>
        <end position="1160"/>
    </location>
</feature>
<feature type="transmembrane region" description="Helical" evidence="9">
    <location>
        <begin position="748"/>
        <end position="766"/>
    </location>
</feature>
<dbReference type="CDD" id="cd18584">
    <property type="entry name" value="ABC_6TM_AarD_CydD"/>
    <property type="match status" value="1"/>
</dbReference>
<organism evidence="12 13">
    <name type="scientific">Acidithiobacillus ferridurans</name>
    <dbReference type="NCBI Taxonomy" id="1232575"/>
    <lineage>
        <taxon>Bacteria</taxon>
        <taxon>Pseudomonadati</taxon>
        <taxon>Pseudomonadota</taxon>
        <taxon>Acidithiobacillia</taxon>
        <taxon>Acidithiobacillales</taxon>
        <taxon>Acidithiobacillaceae</taxon>
        <taxon>Acidithiobacillus</taxon>
    </lineage>
</organism>
<comment type="subcellular location">
    <subcellularLocation>
        <location evidence="1">Cell membrane</location>
        <topology evidence="1">Multi-pass membrane protein</topology>
    </subcellularLocation>
</comment>
<gene>
    <name evidence="12" type="ORF">AFERRID_22160</name>
</gene>
<dbReference type="InterPro" id="IPR003439">
    <property type="entry name" value="ABC_transporter-like_ATP-bd"/>
</dbReference>
<proteinExistence type="predicted"/>
<keyword evidence="8 9" id="KW-0472">Membrane</keyword>
<dbReference type="PANTHER" id="PTHR24221">
    <property type="entry name" value="ATP-BINDING CASSETTE SUB-FAMILY B"/>
    <property type="match status" value="1"/>
</dbReference>
<evidence type="ECO:0000259" key="10">
    <source>
        <dbReference type="PROSITE" id="PS50893"/>
    </source>
</evidence>
<feature type="transmembrane region" description="Helical" evidence="9">
    <location>
        <begin position="829"/>
        <end position="856"/>
    </location>
</feature>
<dbReference type="NCBIfam" id="TIGR02868">
    <property type="entry name" value="CydC"/>
    <property type="match status" value="1"/>
</dbReference>
<dbReference type="InterPro" id="IPR014216">
    <property type="entry name" value="ABC_transptr_CydD"/>
</dbReference>
<dbReference type="SUPFAM" id="SSF90123">
    <property type="entry name" value="ABC transporter transmembrane region"/>
    <property type="match status" value="2"/>
</dbReference>
<feature type="transmembrane region" description="Helical" evidence="9">
    <location>
        <begin position="55"/>
        <end position="75"/>
    </location>
</feature>
<feature type="transmembrane region" description="Helical" evidence="9">
    <location>
        <begin position="245"/>
        <end position="273"/>
    </location>
</feature>
<evidence type="ECO:0000313" key="12">
    <source>
        <dbReference type="EMBL" id="BBF65998.1"/>
    </source>
</evidence>
<dbReference type="GO" id="GO:0016887">
    <property type="term" value="F:ATP hydrolysis activity"/>
    <property type="evidence" value="ECO:0007669"/>
    <property type="project" value="InterPro"/>
</dbReference>
<dbReference type="Gene3D" id="3.40.50.300">
    <property type="entry name" value="P-loop containing nucleotide triphosphate hydrolases"/>
    <property type="match status" value="2"/>
</dbReference>
<dbReference type="SMART" id="SM00382">
    <property type="entry name" value="AAA"/>
    <property type="match status" value="2"/>
</dbReference>
<evidence type="ECO:0000256" key="5">
    <source>
        <dbReference type="ARBA" id="ARBA00022741"/>
    </source>
</evidence>
<dbReference type="KEGG" id="afj:AFERRID_22160"/>
<dbReference type="EMBL" id="AP018795">
    <property type="protein sequence ID" value="BBF65998.1"/>
    <property type="molecule type" value="Genomic_DNA"/>
</dbReference>
<dbReference type="PROSITE" id="PS50893">
    <property type="entry name" value="ABC_TRANSPORTER_2"/>
    <property type="match status" value="2"/>
</dbReference>
<feature type="transmembrane region" description="Helical" evidence="9">
    <location>
        <begin position="24"/>
        <end position="49"/>
    </location>
</feature>
<dbReference type="FunFam" id="3.40.50.300:FF:000221">
    <property type="entry name" value="Multidrug ABC transporter ATP-binding protein"/>
    <property type="match status" value="1"/>
</dbReference>
<reference evidence="12 13" key="1">
    <citation type="journal article" date="2018" name="Microbiol. Resour. Announc.">
        <title>Complete Genome Sequence of Acidithiobacillus ferridurans JCM 18981.</title>
        <authorList>
            <person name="Miyauchi T."/>
            <person name="Kouzuma A."/>
            <person name="Abe T."/>
            <person name="Watanabe K."/>
        </authorList>
    </citation>
    <scope>NUCLEOTIDE SEQUENCE [LARGE SCALE GENOMIC DNA]</scope>
    <source>
        <strain evidence="13">ATCC 33020 / DSM 29468 / JCM 18981 / 11Fe</strain>
    </source>
</reference>
<feature type="transmembrane region" description="Helical" evidence="9">
    <location>
        <begin position="868"/>
        <end position="890"/>
    </location>
</feature>
<dbReference type="InterPro" id="IPR017871">
    <property type="entry name" value="ABC_transporter-like_CS"/>
</dbReference>
<keyword evidence="13" id="KW-1185">Reference proteome</keyword>
<evidence type="ECO:0000256" key="9">
    <source>
        <dbReference type="SAM" id="Phobius"/>
    </source>
</evidence>
<dbReference type="PROSITE" id="PS00211">
    <property type="entry name" value="ABC_TRANSPORTER_1"/>
    <property type="match status" value="1"/>
</dbReference>
<feature type="transmembrane region" description="Helical" evidence="9">
    <location>
        <begin position="279"/>
        <end position="295"/>
    </location>
</feature>
<evidence type="ECO:0000256" key="4">
    <source>
        <dbReference type="ARBA" id="ARBA00022692"/>
    </source>
</evidence>
<dbReference type="FunFam" id="3.40.50.300:FF:000299">
    <property type="entry name" value="ABC transporter ATP-binding protein/permease"/>
    <property type="match status" value="1"/>
</dbReference>
<evidence type="ECO:0000313" key="13">
    <source>
        <dbReference type="Proteomes" id="UP000280188"/>
    </source>
</evidence>
<keyword evidence="6 12" id="KW-0067">ATP-binding</keyword>
<feature type="domain" description="ABC transporter" evidence="10">
    <location>
        <begin position="344"/>
        <end position="579"/>
    </location>
</feature>
<evidence type="ECO:0000256" key="1">
    <source>
        <dbReference type="ARBA" id="ARBA00004651"/>
    </source>
</evidence>
<feature type="transmembrane region" description="Helical" evidence="9">
    <location>
        <begin position="144"/>
        <end position="161"/>
    </location>
</feature>
<dbReference type="GO" id="GO:0034775">
    <property type="term" value="P:glutathione transmembrane transport"/>
    <property type="evidence" value="ECO:0007669"/>
    <property type="project" value="InterPro"/>
</dbReference>
<feature type="domain" description="ABC transmembrane type-1" evidence="11">
    <location>
        <begin position="602"/>
        <end position="877"/>
    </location>
</feature>
<keyword evidence="7 9" id="KW-1133">Transmembrane helix</keyword>
<dbReference type="Pfam" id="PF00005">
    <property type="entry name" value="ABC_tran"/>
    <property type="match status" value="2"/>
</dbReference>
<evidence type="ECO:0000256" key="6">
    <source>
        <dbReference type="ARBA" id="ARBA00022840"/>
    </source>
</evidence>
<dbReference type="AlphaFoldDB" id="A0A2Z6IJX3"/>
<feature type="transmembrane region" description="Helical" evidence="9">
    <location>
        <begin position="719"/>
        <end position="742"/>
    </location>
</feature>